<accession>A0A811ZJE4</accession>
<protein>
    <recommendedName>
        <fullName evidence="4">40S ribosomal protein S15</fullName>
    </recommendedName>
</protein>
<evidence type="ECO:0000256" key="2">
    <source>
        <dbReference type="ARBA" id="ARBA00022980"/>
    </source>
</evidence>
<evidence type="ECO:0000313" key="7">
    <source>
        <dbReference type="Proteomes" id="UP000645828"/>
    </source>
</evidence>
<dbReference type="GO" id="GO:0003735">
    <property type="term" value="F:structural constituent of ribosome"/>
    <property type="evidence" value="ECO:0007669"/>
    <property type="project" value="InterPro"/>
</dbReference>
<evidence type="ECO:0000313" key="6">
    <source>
        <dbReference type="EMBL" id="CAD7688997.1"/>
    </source>
</evidence>
<evidence type="ECO:0000256" key="4">
    <source>
        <dbReference type="ARBA" id="ARBA00035469"/>
    </source>
</evidence>
<feature type="region of interest" description="Disordered" evidence="5">
    <location>
        <begin position="54"/>
        <end position="87"/>
    </location>
</feature>
<sequence length="87" mass="9991">MFSSVRLKIRPELISHPSGESSVPYKPVKHSGPGIGATHSSHFIPLKWPVQPIKLQTSLKKKKKKKKKNKKQKQKQNPKKHFIDKKC</sequence>
<reference evidence="6" key="1">
    <citation type="submission" date="2020-12" db="EMBL/GenBank/DDBJ databases">
        <authorList>
            <consortium name="Molecular Ecology Group"/>
        </authorList>
    </citation>
    <scope>NUCLEOTIDE SEQUENCE</scope>
    <source>
        <strain evidence="6">TBG_1078</strain>
    </source>
</reference>
<feature type="region of interest" description="Disordered" evidence="5">
    <location>
        <begin position="1"/>
        <end position="40"/>
    </location>
</feature>
<evidence type="ECO:0000256" key="3">
    <source>
        <dbReference type="ARBA" id="ARBA00023274"/>
    </source>
</evidence>
<dbReference type="GO" id="GO:0006412">
    <property type="term" value="P:translation"/>
    <property type="evidence" value="ECO:0007669"/>
    <property type="project" value="InterPro"/>
</dbReference>
<proteinExistence type="inferred from homology"/>
<dbReference type="EMBL" id="CAJHUB010000769">
    <property type="protein sequence ID" value="CAD7688997.1"/>
    <property type="molecule type" value="Genomic_DNA"/>
</dbReference>
<evidence type="ECO:0000256" key="1">
    <source>
        <dbReference type="ARBA" id="ARBA00007345"/>
    </source>
</evidence>
<dbReference type="AlphaFoldDB" id="A0A811ZJE4"/>
<keyword evidence="7" id="KW-1185">Reference proteome</keyword>
<evidence type="ECO:0000256" key="5">
    <source>
        <dbReference type="SAM" id="MobiDB-lite"/>
    </source>
</evidence>
<keyword evidence="3" id="KW-0687">Ribonucleoprotein</keyword>
<dbReference type="Proteomes" id="UP000645828">
    <property type="component" value="Unassembled WGS sequence"/>
</dbReference>
<keyword evidence="2" id="KW-0689">Ribosomal protein</keyword>
<name>A0A811ZJE4_NYCPR</name>
<comment type="caution">
    <text evidence="6">The sequence shown here is derived from an EMBL/GenBank/DDBJ whole genome shotgun (WGS) entry which is preliminary data.</text>
</comment>
<comment type="similarity">
    <text evidence="1">Belongs to the universal ribosomal protein uS19 family.</text>
</comment>
<organism evidence="6 7">
    <name type="scientific">Nyctereutes procyonoides</name>
    <name type="common">Raccoon dog</name>
    <name type="synonym">Canis procyonoides</name>
    <dbReference type="NCBI Taxonomy" id="34880"/>
    <lineage>
        <taxon>Eukaryota</taxon>
        <taxon>Metazoa</taxon>
        <taxon>Chordata</taxon>
        <taxon>Craniata</taxon>
        <taxon>Vertebrata</taxon>
        <taxon>Euteleostomi</taxon>
        <taxon>Mammalia</taxon>
        <taxon>Eutheria</taxon>
        <taxon>Laurasiatheria</taxon>
        <taxon>Carnivora</taxon>
        <taxon>Caniformia</taxon>
        <taxon>Canidae</taxon>
        <taxon>Nyctereutes</taxon>
    </lineage>
</organism>
<gene>
    <name evidence="6" type="ORF">NYPRO_LOCUS21791</name>
</gene>
<dbReference type="GO" id="GO:1990904">
    <property type="term" value="C:ribonucleoprotein complex"/>
    <property type="evidence" value="ECO:0007669"/>
    <property type="project" value="UniProtKB-KW"/>
</dbReference>
<feature type="compositionally biased region" description="Basic residues" evidence="5">
    <location>
        <begin position="59"/>
        <end position="87"/>
    </location>
</feature>
<dbReference type="GO" id="GO:0005840">
    <property type="term" value="C:ribosome"/>
    <property type="evidence" value="ECO:0007669"/>
    <property type="project" value="UniProtKB-KW"/>
</dbReference>
<dbReference type="Gene3D" id="3.30.860.10">
    <property type="entry name" value="30s Ribosomal Protein S19, Chain A"/>
    <property type="match status" value="1"/>
</dbReference>
<dbReference type="InterPro" id="IPR023575">
    <property type="entry name" value="Ribosomal_uS19_SF"/>
</dbReference>